<dbReference type="SUPFAM" id="SSF50129">
    <property type="entry name" value="GroES-like"/>
    <property type="match status" value="1"/>
</dbReference>
<dbReference type="Pfam" id="PF08240">
    <property type="entry name" value="ADH_N"/>
    <property type="match status" value="1"/>
</dbReference>
<reference evidence="2 3" key="1">
    <citation type="journal article" date="2019" name="Nat. Ecol. Evol.">
        <title>Megaphylogeny resolves global patterns of mushroom evolution.</title>
        <authorList>
            <person name="Varga T."/>
            <person name="Krizsan K."/>
            <person name="Foldi C."/>
            <person name="Dima B."/>
            <person name="Sanchez-Garcia M."/>
            <person name="Sanchez-Ramirez S."/>
            <person name="Szollosi G.J."/>
            <person name="Szarkandi J.G."/>
            <person name="Papp V."/>
            <person name="Albert L."/>
            <person name="Andreopoulos W."/>
            <person name="Angelini C."/>
            <person name="Antonin V."/>
            <person name="Barry K.W."/>
            <person name="Bougher N.L."/>
            <person name="Buchanan P."/>
            <person name="Buyck B."/>
            <person name="Bense V."/>
            <person name="Catcheside P."/>
            <person name="Chovatia M."/>
            <person name="Cooper J."/>
            <person name="Damon W."/>
            <person name="Desjardin D."/>
            <person name="Finy P."/>
            <person name="Geml J."/>
            <person name="Haridas S."/>
            <person name="Hughes K."/>
            <person name="Justo A."/>
            <person name="Karasinski D."/>
            <person name="Kautmanova I."/>
            <person name="Kiss B."/>
            <person name="Kocsube S."/>
            <person name="Kotiranta H."/>
            <person name="LaButti K.M."/>
            <person name="Lechner B.E."/>
            <person name="Liimatainen K."/>
            <person name="Lipzen A."/>
            <person name="Lukacs Z."/>
            <person name="Mihaltcheva S."/>
            <person name="Morgado L.N."/>
            <person name="Niskanen T."/>
            <person name="Noordeloos M.E."/>
            <person name="Ohm R.A."/>
            <person name="Ortiz-Santana B."/>
            <person name="Ovrebo C."/>
            <person name="Racz N."/>
            <person name="Riley R."/>
            <person name="Savchenko A."/>
            <person name="Shiryaev A."/>
            <person name="Soop K."/>
            <person name="Spirin V."/>
            <person name="Szebenyi C."/>
            <person name="Tomsovsky M."/>
            <person name="Tulloss R.E."/>
            <person name="Uehling J."/>
            <person name="Grigoriev I.V."/>
            <person name="Vagvolgyi C."/>
            <person name="Papp T."/>
            <person name="Martin F.M."/>
            <person name="Miettinen O."/>
            <person name="Hibbett D.S."/>
            <person name="Nagy L.G."/>
        </authorList>
    </citation>
    <scope>NUCLEOTIDE SEQUENCE [LARGE SCALE GENOMIC DNA]</scope>
    <source>
        <strain evidence="2 3">CBS 121175</strain>
    </source>
</reference>
<dbReference type="STRING" id="230819.A0A5C3L2H8"/>
<dbReference type="InterPro" id="IPR020843">
    <property type="entry name" value="ER"/>
</dbReference>
<keyword evidence="3" id="KW-1185">Reference proteome</keyword>
<evidence type="ECO:0000259" key="1">
    <source>
        <dbReference type="SMART" id="SM00829"/>
    </source>
</evidence>
<feature type="domain" description="Enoyl reductase (ER)" evidence="1">
    <location>
        <begin position="15"/>
        <end position="361"/>
    </location>
</feature>
<dbReference type="CDD" id="cd08249">
    <property type="entry name" value="enoyl_reductase_like"/>
    <property type="match status" value="1"/>
</dbReference>
<dbReference type="PANTHER" id="PTHR45348:SF3">
    <property type="entry name" value="ENOYL REDUCTASE (ER) DOMAIN-CONTAINING PROTEIN"/>
    <property type="match status" value="1"/>
</dbReference>
<dbReference type="InterPro" id="IPR013154">
    <property type="entry name" value="ADH-like_N"/>
</dbReference>
<dbReference type="InterPro" id="IPR011032">
    <property type="entry name" value="GroES-like_sf"/>
</dbReference>
<gene>
    <name evidence="2" type="ORF">FA15DRAFT_679391</name>
</gene>
<dbReference type="Proteomes" id="UP000307440">
    <property type="component" value="Unassembled WGS sequence"/>
</dbReference>
<dbReference type="InterPro" id="IPR036291">
    <property type="entry name" value="NAD(P)-bd_dom_sf"/>
</dbReference>
<name>A0A5C3L2H8_COPMA</name>
<sequence>MSTTTYNFVATTAPGRVEALQAPIPQPKEADQVLIKAEYTSLTPFDVYQADLGWHVNNYPLSLGTNVGGKVAKVGSGVTDLSEGDRVVAFAYVPGNKGLQEYSIHPRSVITKIPDDLPLEKATTVPDNVITGFYTLFSQLGLPFSEEFPPTEAPQNADRPILIYGGGATSGQYMVELLKLAKYTNVVAVASPKHTDYLRGLGAKAVVDYRSPSFVDDVATAFGGDGKAELVADCISLDSTFGAIAKVIRPGGSLAFLAPLKHKGVGNLTGEEGELLFEVPEELTKLFHNDVKFICVRTFLYQQDKRLTNTLAPVIIARLLRDKLITPNRIILLDKGHLLERTNDALELLRENKVSGEKVVIKITP</sequence>
<evidence type="ECO:0000313" key="2">
    <source>
        <dbReference type="EMBL" id="TFK26782.1"/>
    </source>
</evidence>
<dbReference type="InterPro" id="IPR013149">
    <property type="entry name" value="ADH-like_C"/>
</dbReference>
<dbReference type="EMBL" id="ML210171">
    <property type="protein sequence ID" value="TFK26782.1"/>
    <property type="molecule type" value="Genomic_DNA"/>
</dbReference>
<dbReference type="Gene3D" id="3.40.50.720">
    <property type="entry name" value="NAD(P)-binding Rossmann-like Domain"/>
    <property type="match status" value="1"/>
</dbReference>
<dbReference type="Gene3D" id="3.90.180.10">
    <property type="entry name" value="Medium-chain alcohol dehydrogenases, catalytic domain"/>
    <property type="match status" value="1"/>
</dbReference>
<accession>A0A5C3L2H8</accession>
<dbReference type="InterPro" id="IPR047122">
    <property type="entry name" value="Trans-enoyl_RdTase-like"/>
</dbReference>
<dbReference type="SMART" id="SM00829">
    <property type="entry name" value="PKS_ER"/>
    <property type="match status" value="1"/>
</dbReference>
<dbReference type="Pfam" id="PF00107">
    <property type="entry name" value="ADH_zinc_N"/>
    <property type="match status" value="1"/>
</dbReference>
<dbReference type="GO" id="GO:0016651">
    <property type="term" value="F:oxidoreductase activity, acting on NAD(P)H"/>
    <property type="evidence" value="ECO:0007669"/>
    <property type="project" value="InterPro"/>
</dbReference>
<proteinExistence type="predicted"/>
<dbReference type="AlphaFoldDB" id="A0A5C3L2H8"/>
<organism evidence="2 3">
    <name type="scientific">Coprinopsis marcescibilis</name>
    <name type="common">Agaric fungus</name>
    <name type="synonym">Psathyrella marcescibilis</name>
    <dbReference type="NCBI Taxonomy" id="230819"/>
    <lineage>
        <taxon>Eukaryota</taxon>
        <taxon>Fungi</taxon>
        <taxon>Dikarya</taxon>
        <taxon>Basidiomycota</taxon>
        <taxon>Agaricomycotina</taxon>
        <taxon>Agaricomycetes</taxon>
        <taxon>Agaricomycetidae</taxon>
        <taxon>Agaricales</taxon>
        <taxon>Agaricineae</taxon>
        <taxon>Psathyrellaceae</taxon>
        <taxon>Coprinopsis</taxon>
    </lineage>
</organism>
<evidence type="ECO:0000313" key="3">
    <source>
        <dbReference type="Proteomes" id="UP000307440"/>
    </source>
</evidence>
<protein>
    <submittedName>
        <fullName evidence="2">GroES-like protein</fullName>
    </submittedName>
</protein>
<dbReference type="PANTHER" id="PTHR45348">
    <property type="entry name" value="HYPOTHETICAL OXIDOREDUCTASE (EUROFUNG)"/>
    <property type="match status" value="1"/>
</dbReference>
<dbReference type="OrthoDB" id="9992527at2759"/>
<dbReference type="SUPFAM" id="SSF51735">
    <property type="entry name" value="NAD(P)-binding Rossmann-fold domains"/>
    <property type="match status" value="1"/>
</dbReference>